<keyword evidence="4 5" id="KW-0472">Membrane</keyword>
<accession>A0ABR7CM53</accession>
<feature type="transmembrane region" description="Helical" evidence="5">
    <location>
        <begin position="62"/>
        <end position="86"/>
    </location>
</feature>
<dbReference type="InterPro" id="IPR006480">
    <property type="entry name" value="Phage_holin_4_1"/>
</dbReference>
<dbReference type="Pfam" id="PF05105">
    <property type="entry name" value="Phage_holin_4_1"/>
    <property type="match status" value="1"/>
</dbReference>
<evidence type="ECO:0000256" key="1">
    <source>
        <dbReference type="ARBA" id="ARBA00004141"/>
    </source>
</evidence>
<keyword evidence="7" id="KW-1185">Reference proteome</keyword>
<evidence type="ECO:0000313" key="7">
    <source>
        <dbReference type="Proteomes" id="UP000636891"/>
    </source>
</evidence>
<evidence type="ECO:0000256" key="4">
    <source>
        <dbReference type="ARBA" id="ARBA00023136"/>
    </source>
</evidence>
<organism evidence="6 7">
    <name type="scientific">Alistipes hominis</name>
    <dbReference type="NCBI Taxonomy" id="2763015"/>
    <lineage>
        <taxon>Bacteria</taxon>
        <taxon>Pseudomonadati</taxon>
        <taxon>Bacteroidota</taxon>
        <taxon>Bacteroidia</taxon>
        <taxon>Bacteroidales</taxon>
        <taxon>Rikenellaceae</taxon>
        <taxon>Alistipes</taxon>
    </lineage>
</organism>
<evidence type="ECO:0000313" key="6">
    <source>
        <dbReference type="EMBL" id="MBC5616669.1"/>
    </source>
</evidence>
<evidence type="ECO:0000256" key="3">
    <source>
        <dbReference type="ARBA" id="ARBA00022989"/>
    </source>
</evidence>
<sequence length="139" mass="15663">MKQMIGTISSVAALFAPVQPLVCCALAFVCVDFATGVAASYKRAGRMKRPWAFESDKAWRTVYKLVFVTVGIAMTWLIDTCILPFAGLRLANLFTGFVCGVELWSYLENAAEISEHPLFRKLKKYMKQEIDRKLEKDSL</sequence>
<comment type="subcellular location">
    <subcellularLocation>
        <location evidence="1">Membrane</location>
        <topology evidence="1">Multi-pass membrane protein</topology>
    </subcellularLocation>
</comment>
<proteinExistence type="predicted"/>
<comment type="caution">
    <text evidence="6">The sequence shown here is derived from an EMBL/GenBank/DDBJ whole genome shotgun (WGS) entry which is preliminary data.</text>
</comment>
<protein>
    <submittedName>
        <fullName evidence="6">Phage holin family protein</fullName>
    </submittedName>
</protein>
<keyword evidence="3 5" id="KW-1133">Transmembrane helix</keyword>
<reference evidence="6 7" key="1">
    <citation type="submission" date="2020-08" db="EMBL/GenBank/DDBJ databases">
        <title>Genome public.</title>
        <authorList>
            <person name="Liu C."/>
            <person name="Sun Q."/>
        </authorList>
    </citation>
    <scope>NUCLEOTIDE SEQUENCE [LARGE SCALE GENOMIC DNA]</scope>
    <source>
        <strain evidence="6 7">New-7</strain>
    </source>
</reference>
<evidence type="ECO:0000256" key="2">
    <source>
        <dbReference type="ARBA" id="ARBA00022692"/>
    </source>
</evidence>
<name>A0ABR7CM53_9BACT</name>
<gene>
    <name evidence="6" type="ORF">H8S08_06505</name>
</gene>
<dbReference type="RefSeq" id="WP_055205235.1">
    <property type="nucleotide sequence ID" value="NZ_JACOOK010000003.1"/>
</dbReference>
<keyword evidence="2 5" id="KW-0812">Transmembrane</keyword>
<dbReference type="EMBL" id="JACOOK010000003">
    <property type="protein sequence ID" value="MBC5616669.1"/>
    <property type="molecule type" value="Genomic_DNA"/>
</dbReference>
<evidence type="ECO:0000256" key="5">
    <source>
        <dbReference type="SAM" id="Phobius"/>
    </source>
</evidence>
<dbReference type="Proteomes" id="UP000636891">
    <property type="component" value="Unassembled WGS sequence"/>
</dbReference>